<dbReference type="GO" id="GO:0005524">
    <property type="term" value="F:ATP binding"/>
    <property type="evidence" value="ECO:0007669"/>
    <property type="project" value="UniProtKB-UniRule"/>
</dbReference>
<evidence type="ECO:0000256" key="9">
    <source>
        <dbReference type="SAM" id="MobiDB-lite"/>
    </source>
</evidence>
<dbReference type="SUPFAM" id="SSF52540">
    <property type="entry name" value="P-loop containing nucleoside triphosphate hydrolases"/>
    <property type="match status" value="2"/>
</dbReference>
<dbReference type="PANTHER" id="PTHR35023">
    <property type="entry name" value="CHELATASE-RELATED"/>
    <property type="match status" value="1"/>
</dbReference>
<keyword evidence="13" id="KW-1185">Reference proteome</keyword>
<dbReference type="GO" id="GO:0009507">
    <property type="term" value="C:chloroplast"/>
    <property type="evidence" value="ECO:0007669"/>
    <property type="project" value="UniProtKB-SubCell"/>
</dbReference>
<dbReference type="Gene3D" id="3.40.50.300">
    <property type="entry name" value="P-loop containing nucleotide triphosphate hydrolases"/>
    <property type="match status" value="1"/>
</dbReference>
<dbReference type="Pfam" id="PF13519">
    <property type="entry name" value="VWA_2"/>
    <property type="match status" value="1"/>
</dbReference>
<dbReference type="EMBL" id="CAUJNA010002223">
    <property type="protein sequence ID" value="CAJ1391161.1"/>
    <property type="molecule type" value="Genomic_DNA"/>
</dbReference>
<evidence type="ECO:0000259" key="10">
    <source>
        <dbReference type="PROSITE" id="PS50234"/>
    </source>
</evidence>
<dbReference type="Gene3D" id="1.10.8.80">
    <property type="entry name" value="Magnesium chelatase subunit I, C-Terminal domain"/>
    <property type="match status" value="2"/>
</dbReference>
<dbReference type="InterPro" id="IPR036465">
    <property type="entry name" value="vWFA_dom_sf"/>
</dbReference>
<dbReference type="SUPFAM" id="SSF53300">
    <property type="entry name" value="vWA-like"/>
    <property type="match status" value="1"/>
</dbReference>
<keyword evidence="7 8" id="KW-0149">Chlorophyll biosynthesis</keyword>
<dbReference type="InterPro" id="IPR027417">
    <property type="entry name" value="P-loop_NTPase"/>
</dbReference>
<feature type="compositionally biased region" description="Acidic residues" evidence="9">
    <location>
        <begin position="637"/>
        <end position="649"/>
    </location>
</feature>
<evidence type="ECO:0000313" key="11">
    <source>
        <dbReference type="EMBL" id="CAJ1375516.1"/>
    </source>
</evidence>
<comment type="caution">
    <text evidence="11">The sequence shown here is derived from an EMBL/GenBank/DDBJ whole genome shotgun (WGS) entry which is preliminary data.</text>
</comment>
<dbReference type="PROSITE" id="PS50234">
    <property type="entry name" value="VWFA"/>
    <property type="match status" value="1"/>
</dbReference>
<keyword evidence="3 8" id="KW-0602">Photosynthesis</keyword>
<dbReference type="InterPro" id="IPR002035">
    <property type="entry name" value="VWF_A"/>
</dbReference>
<dbReference type="SMART" id="SM00327">
    <property type="entry name" value="VWA"/>
    <property type="match status" value="1"/>
</dbReference>
<dbReference type="NCBIfam" id="TIGR02030">
    <property type="entry name" value="BchI-ChlI"/>
    <property type="match status" value="1"/>
</dbReference>
<feature type="compositionally biased region" description="Basic and acidic residues" evidence="9">
    <location>
        <begin position="625"/>
        <end position="636"/>
    </location>
</feature>
<dbReference type="GO" id="GO:0016851">
    <property type="term" value="F:magnesium chelatase activity"/>
    <property type="evidence" value="ECO:0007669"/>
    <property type="project" value="UniProtKB-UniRule"/>
</dbReference>
<reference evidence="11" key="1">
    <citation type="submission" date="2023-08" db="EMBL/GenBank/DDBJ databases">
        <authorList>
            <person name="Chen Y."/>
            <person name="Shah S."/>
            <person name="Dougan E. K."/>
            <person name="Thang M."/>
            <person name="Chan C."/>
        </authorList>
    </citation>
    <scope>NUCLEOTIDE SEQUENCE</scope>
</reference>
<evidence type="ECO:0000256" key="2">
    <source>
        <dbReference type="ARBA" id="ARBA00005799"/>
    </source>
</evidence>
<comment type="similarity">
    <text evidence="2 8">Belongs to the Mg-chelatase subunits D/I family.</text>
</comment>
<evidence type="ECO:0000256" key="6">
    <source>
        <dbReference type="ARBA" id="ARBA00022840"/>
    </source>
</evidence>
<feature type="compositionally biased region" description="Low complexity" evidence="9">
    <location>
        <begin position="349"/>
        <end position="368"/>
    </location>
</feature>
<evidence type="ECO:0000256" key="1">
    <source>
        <dbReference type="ARBA" id="ARBA00005173"/>
    </source>
</evidence>
<organism evidence="11 13">
    <name type="scientific">Effrenium voratum</name>
    <dbReference type="NCBI Taxonomy" id="2562239"/>
    <lineage>
        <taxon>Eukaryota</taxon>
        <taxon>Sar</taxon>
        <taxon>Alveolata</taxon>
        <taxon>Dinophyceae</taxon>
        <taxon>Suessiales</taxon>
        <taxon>Symbiodiniaceae</taxon>
        <taxon>Effrenium</taxon>
    </lineage>
</organism>
<dbReference type="GO" id="GO:0015995">
    <property type="term" value="P:chlorophyll biosynthetic process"/>
    <property type="evidence" value="ECO:0007669"/>
    <property type="project" value="UniProtKB-KW"/>
</dbReference>
<dbReference type="InterPro" id="IPR052989">
    <property type="entry name" value="Mg-chelatase_DI-like"/>
</dbReference>
<evidence type="ECO:0000256" key="5">
    <source>
        <dbReference type="ARBA" id="ARBA00022741"/>
    </source>
</evidence>
<keyword evidence="5 8" id="KW-0547">Nucleotide-binding</keyword>
<keyword evidence="8" id="KW-0934">Plastid</keyword>
<dbReference type="InterPro" id="IPR000523">
    <property type="entry name" value="Mg_chelatse_chII-like_cat_dom"/>
</dbReference>
<comment type="function">
    <text evidence="8">Involved in chlorophyll biosynthesis. Catalyzes the insertion of magnesium ion into protoporphyrin IX to yield Mg-protoporphyrin IX.</text>
</comment>
<gene>
    <name evidence="12" type="ORF">EVOR1521_LOCUS16425</name>
    <name evidence="11" type="ORF">EVOR1521_LOCUS4777</name>
</gene>
<dbReference type="EC" id="6.6.1.1" evidence="8"/>
<dbReference type="CDD" id="cd00009">
    <property type="entry name" value="AAA"/>
    <property type="match status" value="1"/>
</dbReference>
<keyword evidence="6 8" id="KW-0067">ATP-binding</keyword>
<feature type="region of interest" description="Disordered" evidence="9">
    <location>
        <begin position="339"/>
        <end position="368"/>
    </location>
</feature>
<comment type="pathway">
    <text evidence="1 8">Porphyrin-containing compound metabolism; chlorophyll biosynthesis.</text>
</comment>
<evidence type="ECO:0000256" key="7">
    <source>
        <dbReference type="ARBA" id="ARBA00023171"/>
    </source>
</evidence>
<proteinExistence type="inferred from homology"/>
<dbReference type="InterPro" id="IPR041628">
    <property type="entry name" value="ChlI/MoxR_AAA_lid"/>
</dbReference>
<dbReference type="Proteomes" id="UP001178507">
    <property type="component" value="Unassembled WGS sequence"/>
</dbReference>
<dbReference type="EMBL" id="CAUJNA010000326">
    <property type="protein sequence ID" value="CAJ1375516.1"/>
    <property type="molecule type" value="Genomic_DNA"/>
</dbReference>
<feature type="domain" description="VWFA" evidence="10">
    <location>
        <begin position="765"/>
        <end position="944"/>
    </location>
</feature>
<protein>
    <recommendedName>
        <fullName evidence="8">Mg-protoporphyrin IX chelatase</fullName>
        <ecNumber evidence="8">6.6.1.1</ecNumber>
    </recommendedName>
</protein>
<keyword evidence="8" id="KW-0150">Chloroplast</keyword>
<dbReference type="InterPro" id="IPR011775">
    <property type="entry name" value="Mg_chelatase_ATPase-isu"/>
</dbReference>
<dbReference type="Pfam" id="PF01078">
    <property type="entry name" value="Mg_chelatase"/>
    <property type="match status" value="1"/>
</dbReference>
<sequence>MPECQLKLTLGSQIGEQLMSAPFPFAAIVGQEEMKQALLMAAVDPLLGGVLVFGDRGTGKSTAVRALAALLPKIELREGCRYNCQPDKPVDICPACTGDKPPRVRTEPAPVIDLPLGATEDRVCGALDLERALVSGEKAFEPGLLARANRGFLYIDEVNLLEDHLVDLLLDVAASGVNLVEREGLSVRHPARFVLIGSGNPEEGELRPQLLDRFGLSVDVASPDTLKERVEVVRRREAYERDRDGFVRAWSRKDAAVRRKVAKAQAMLDQVETPDAVLELAANICLRLGVDGLRGELTLMRAARARAALAGRNEVTKVDLVAIAPMALRHRLRRDPWPMAPPAMLESGPADFPAPAAEPAPSADHSSAGDPAWADALCAARIFAAAPAALGGIHVIARASPVRDRWLDAARAMLPATTPVKRITPAVSAGRLTGGIDIAATLAGGTPVHEAGLLETLWGGCLIVAMAERLAPGTAGIIARAHDATSGFGIVALDESDGDEDHALPGAVADRLGLRVRLDGIAIGDATIERQTPQPPDESAVQAVTIADPLAETIVAVAAMLRGASMRAPAQAMLAARILAASAGRSEASPDDVATALRLTCGAMIEAPADQADGSSADDDPADDAPSRDERQRDQPDTPEQDSETETAFDPEQLKDLAIAATRGAKLDLALFHQANMTRTRAQSAAGKSGAVRQGARRGRPAGLVTRPPFPGARPNVVATLRSAAPWQMIRRKARGLPAWTPGEPLCVRPSDFRYVRYAHNTESTAIFAVDASGSTALERLGEAKGCVELLLADCYVRRDQVALVAFRGEGADVLLEPTRSLVRAKRSLTALPGGGPTPLAAGLGQALDLADRARRRGQSPLIVLLTDGKGNVALDGTQDRQAARADAEEMARRAALTGIRSVIIDIARRPRDSARTLAEAMHADYVTLPRADAGAMSGIVSNYLKAPR</sequence>
<dbReference type="PANTHER" id="PTHR35023:SF1">
    <property type="entry name" value="MG-PROTOPORPHYRIN IX CHELATASE"/>
    <property type="match status" value="1"/>
</dbReference>
<comment type="catalytic activity">
    <reaction evidence="8">
        <text>protoporphyrin IX + Mg(2+) + ATP + H2O = Mg-protoporphyrin IX + ADP + phosphate + 3 H(+)</text>
        <dbReference type="Rhea" id="RHEA:13961"/>
        <dbReference type="ChEBI" id="CHEBI:15377"/>
        <dbReference type="ChEBI" id="CHEBI:15378"/>
        <dbReference type="ChEBI" id="CHEBI:18420"/>
        <dbReference type="ChEBI" id="CHEBI:30616"/>
        <dbReference type="ChEBI" id="CHEBI:43474"/>
        <dbReference type="ChEBI" id="CHEBI:57306"/>
        <dbReference type="ChEBI" id="CHEBI:60492"/>
        <dbReference type="ChEBI" id="CHEBI:456216"/>
        <dbReference type="EC" id="6.6.1.1"/>
    </reaction>
</comment>
<dbReference type="Pfam" id="PF17863">
    <property type="entry name" value="AAA_lid_2"/>
    <property type="match status" value="2"/>
</dbReference>
<accession>A0AA36HUV1</accession>
<dbReference type="Gene3D" id="3.40.50.410">
    <property type="entry name" value="von Willebrand factor, type A domain"/>
    <property type="match status" value="1"/>
</dbReference>
<dbReference type="CDD" id="cd01451">
    <property type="entry name" value="vWA_Magnesium_chelatase"/>
    <property type="match status" value="1"/>
</dbReference>
<evidence type="ECO:0000256" key="3">
    <source>
        <dbReference type="ARBA" id="ARBA00022531"/>
    </source>
</evidence>
<name>A0AA36HUV1_9DINO</name>
<dbReference type="InterPro" id="IPR041702">
    <property type="entry name" value="BchD/ChlD_VWA"/>
</dbReference>
<feature type="region of interest" description="Disordered" evidence="9">
    <location>
        <begin position="678"/>
        <end position="711"/>
    </location>
</feature>
<comment type="subcellular location">
    <subcellularLocation>
        <location evidence="8">Plastid</location>
        <location evidence="8">Chloroplast</location>
    </subcellularLocation>
</comment>
<evidence type="ECO:0000256" key="8">
    <source>
        <dbReference type="RuleBase" id="RU362087"/>
    </source>
</evidence>
<dbReference type="AlphaFoldDB" id="A0AA36HUV1"/>
<dbReference type="GO" id="GO:0015979">
    <property type="term" value="P:photosynthesis"/>
    <property type="evidence" value="ECO:0007669"/>
    <property type="project" value="UniProtKB-UniRule"/>
</dbReference>
<evidence type="ECO:0000313" key="13">
    <source>
        <dbReference type="Proteomes" id="UP001178507"/>
    </source>
</evidence>
<feature type="region of interest" description="Disordered" evidence="9">
    <location>
        <begin position="607"/>
        <end position="653"/>
    </location>
</feature>
<keyword evidence="4 8" id="KW-0436">Ligase</keyword>
<dbReference type="InterPro" id="IPR003593">
    <property type="entry name" value="AAA+_ATPase"/>
</dbReference>
<evidence type="ECO:0000256" key="4">
    <source>
        <dbReference type="ARBA" id="ARBA00022598"/>
    </source>
</evidence>
<dbReference type="SMART" id="SM00382">
    <property type="entry name" value="AAA"/>
    <property type="match status" value="1"/>
</dbReference>
<evidence type="ECO:0000313" key="12">
    <source>
        <dbReference type="EMBL" id="CAJ1391161.1"/>
    </source>
</evidence>